<feature type="region of interest" description="Disordered" evidence="1">
    <location>
        <begin position="219"/>
        <end position="262"/>
    </location>
</feature>
<reference evidence="2" key="1">
    <citation type="submission" date="2021-06" db="EMBL/GenBank/DDBJ databases">
        <authorList>
            <person name="Hodson N. C."/>
            <person name="Mongue J. A."/>
            <person name="Jaron S. K."/>
        </authorList>
    </citation>
    <scope>NUCLEOTIDE SEQUENCE</scope>
</reference>
<name>A0A8J2J683_9HEXA</name>
<evidence type="ECO:0000256" key="1">
    <source>
        <dbReference type="SAM" id="MobiDB-lite"/>
    </source>
</evidence>
<evidence type="ECO:0008006" key="4">
    <source>
        <dbReference type="Google" id="ProtNLM"/>
    </source>
</evidence>
<accession>A0A8J2J683</accession>
<feature type="region of interest" description="Disordered" evidence="1">
    <location>
        <begin position="46"/>
        <end position="77"/>
    </location>
</feature>
<comment type="caution">
    <text evidence="2">The sequence shown here is derived from an EMBL/GenBank/DDBJ whole genome shotgun (WGS) entry which is preliminary data.</text>
</comment>
<feature type="region of interest" description="Disordered" evidence="1">
    <location>
        <begin position="468"/>
        <end position="487"/>
    </location>
</feature>
<dbReference type="PANTHER" id="PTHR34153">
    <property type="entry name" value="SI:CH211-262H13.3-RELATED-RELATED"/>
    <property type="match status" value="1"/>
</dbReference>
<organism evidence="2 3">
    <name type="scientific">Allacma fusca</name>
    <dbReference type="NCBI Taxonomy" id="39272"/>
    <lineage>
        <taxon>Eukaryota</taxon>
        <taxon>Metazoa</taxon>
        <taxon>Ecdysozoa</taxon>
        <taxon>Arthropoda</taxon>
        <taxon>Hexapoda</taxon>
        <taxon>Collembola</taxon>
        <taxon>Symphypleona</taxon>
        <taxon>Sminthuridae</taxon>
        <taxon>Allacma</taxon>
    </lineage>
</organism>
<proteinExistence type="predicted"/>
<feature type="compositionally biased region" description="Polar residues" evidence="1">
    <location>
        <begin position="471"/>
        <end position="481"/>
    </location>
</feature>
<protein>
    <recommendedName>
        <fullName evidence="4">DUF4806 domain-containing protein</fullName>
    </recommendedName>
</protein>
<evidence type="ECO:0000313" key="3">
    <source>
        <dbReference type="Proteomes" id="UP000708208"/>
    </source>
</evidence>
<feature type="compositionally biased region" description="Basic and acidic residues" evidence="1">
    <location>
        <begin position="46"/>
        <end position="57"/>
    </location>
</feature>
<dbReference type="EMBL" id="CAJVCH010024857">
    <property type="protein sequence ID" value="CAG7697377.1"/>
    <property type="molecule type" value="Genomic_DNA"/>
</dbReference>
<feature type="compositionally biased region" description="Low complexity" evidence="1">
    <location>
        <begin position="224"/>
        <end position="237"/>
    </location>
</feature>
<gene>
    <name evidence="2" type="ORF">AFUS01_LOCUS4024</name>
</gene>
<sequence>MAFASDNNRNTNREELPCLTNHIQQQNIEDLNIVQEFSIEPELDNYHHESFDSDSDHLSLSVSSDEDDNEHSHFEDNFQAVVNPDQDFQYQLRRWAIVENVTHKALDSLLKILSSKVSDLPRTARTLLQTQTVTPVESILEFLGEKKPGESTPCEIVPILWLNSEQTSCFWLGNSAYASTFKKGSTPGPKCKECLPINIKFAHGDLKMVQAKRDHYLMHSDLDSSSQETSTRRTTPRVNDRNVSESSESDSDQGGRPSNLPISPLIDTHVSLNFDSGPILDVNIPNLLAASELTSSVNQSFGRSLGEVKTPRTMERHILYKLEELLRKVDEVSRDVKTLKLSSATVHEPPDGSPHFPLSTKFDLDSCNRYLLADSEHLNYWVQSISPVGGVSVKEATERVLRKLLTNKSATEHNWCGTIKKNCKVKIGLVNYGGIVKLLFGGVRGIKAEATDKDIEDCAKYWLKHAKGRMSSKSEIAQTQEESTENE</sequence>
<keyword evidence="3" id="KW-1185">Reference proteome</keyword>
<dbReference type="Proteomes" id="UP000708208">
    <property type="component" value="Unassembled WGS sequence"/>
</dbReference>
<dbReference type="OrthoDB" id="7551382at2759"/>
<dbReference type="PANTHER" id="PTHR34153:SF2">
    <property type="entry name" value="SI:CH211-262H13.3-RELATED"/>
    <property type="match status" value="1"/>
</dbReference>
<evidence type="ECO:0000313" key="2">
    <source>
        <dbReference type="EMBL" id="CAG7697377.1"/>
    </source>
</evidence>
<dbReference type="AlphaFoldDB" id="A0A8J2J683"/>